<evidence type="ECO:0000256" key="5">
    <source>
        <dbReference type="ARBA" id="ARBA00022692"/>
    </source>
</evidence>
<accession>A0A1Y2IU20</accession>
<comment type="subcellular location">
    <subcellularLocation>
        <location evidence="2">Mitochondrion membrane</location>
        <topology evidence="2">Single-pass membrane protein</topology>
    </subcellularLocation>
</comment>
<feature type="region of interest" description="Disordered" evidence="10">
    <location>
        <begin position="1"/>
        <end position="22"/>
    </location>
</feature>
<keyword evidence="8 9" id="KW-0472">Membrane</keyword>
<evidence type="ECO:0000313" key="13">
    <source>
        <dbReference type="Proteomes" id="UP000193067"/>
    </source>
</evidence>
<dbReference type="STRING" id="1353009.A0A1Y2IU20"/>
<feature type="compositionally biased region" description="Basic and acidic residues" evidence="10">
    <location>
        <begin position="1"/>
        <end position="10"/>
    </location>
</feature>
<name>A0A1Y2IU20_TRAC3</name>
<evidence type="ECO:0000256" key="1">
    <source>
        <dbReference type="ARBA" id="ARBA00003064"/>
    </source>
</evidence>
<feature type="transmembrane region" description="Helical" evidence="9">
    <location>
        <begin position="34"/>
        <end position="53"/>
    </location>
</feature>
<dbReference type="GO" id="GO:0005743">
    <property type="term" value="C:mitochondrial inner membrane"/>
    <property type="evidence" value="ECO:0007669"/>
    <property type="project" value="UniProtKB-UniRule"/>
</dbReference>
<evidence type="ECO:0000256" key="3">
    <source>
        <dbReference type="ARBA" id="ARBA00007035"/>
    </source>
</evidence>
<dbReference type="PANTHER" id="PTHR15642:SF3">
    <property type="entry name" value="CYTOCHROME C OXIDASE ASSEMBLY FACTOR 3 HOMOLOG, MITOCHONDRIAL"/>
    <property type="match status" value="1"/>
</dbReference>
<dbReference type="Proteomes" id="UP000193067">
    <property type="component" value="Unassembled WGS sequence"/>
</dbReference>
<organism evidence="12 13">
    <name type="scientific">Trametes coccinea (strain BRFM310)</name>
    <name type="common">Pycnoporus coccineus</name>
    <dbReference type="NCBI Taxonomy" id="1353009"/>
    <lineage>
        <taxon>Eukaryota</taxon>
        <taxon>Fungi</taxon>
        <taxon>Dikarya</taxon>
        <taxon>Basidiomycota</taxon>
        <taxon>Agaricomycotina</taxon>
        <taxon>Agaricomycetes</taxon>
        <taxon>Polyporales</taxon>
        <taxon>Polyporaceae</taxon>
        <taxon>Trametes</taxon>
    </lineage>
</organism>
<keyword evidence="6 9" id="KW-1133">Transmembrane helix</keyword>
<evidence type="ECO:0000256" key="4">
    <source>
        <dbReference type="ARBA" id="ARBA00011351"/>
    </source>
</evidence>
<proteinExistence type="inferred from homology"/>
<evidence type="ECO:0000259" key="11">
    <source>
        <dbReference type="Pfam" id="PF09813"/>
    </source>
</evidence>
<reference evidence="12 13" key="1">
    <citation type="journal article" date="2015" name="Biotechnol. Biofuels">
        <title>Enhanced degradation of softwood versus hardwood by the white-rot fungus Pycnoporus coccineus.</title>
        <authorList>
            <person name="Couturier M."/>
            <person name="Navarro D."/>
            <person name="Chevret D."/>
            <person name="Henrissat B."/>
            <person name="Piumi F."/>
            <person name="Ruiz-Duenas F.J."/>
            <person name="Martinez A.T."/>
            <person name="Grigoriev I.V."/>
            <person name="Riley R."/>
            <person name="Lipzen A."/>
            <person name="Berrin J.G."/>
            <person name="Master E.R."/>
            <person name="Rosso M.N."/>
        </authorList>
    </citation>
    <scope>NUCLEOTIDE SEQUENCE [LARGE SCALE GENOMIC DNA]</scope>
    <source>
        <strain evidence="12 13">BRFM310</strain>
    </source>
</reference>
<dbReference type="OrthoDB" id="10018333at2759"/>
<dbReference type="InterPro" id="IPR041752">
    <property type="entry name" value="Coa3"/>
</dbReference>
<sequence length="179" mass="19339">MADPYVDRKTARQSYRPRNLMSPGLQRAREPFRFRNAITGLILAGFSVGVWAYSIGAVKQDVFDDVDEEARALMAGSGIQKAENGAAESRGAADATRAEKDTGLDLNHPAAPAKPLSADARSETKTVSSASPRGILPPLLEHRFPTLLDPSSRTLVWGAPPLDNVGRMRDPVPGHKRLV</sequence>
<feature type="domain" description="Cytochrome c oxidase assembly factor 3 mitochondrial coiled-coil" evidence="11">
    <location>
        <begin position="24"/>
        <end position="70"/>
    </location>
</feature>
<comment type="subunit">
    <text evidence="4 9">Component of 250-400 kDa complexes called cytochrome oxidase assembly intermediates or COA complexes.</text>
</comment>
<keyword evidence="7 9" id="KW-0496">Mitochondrion</keyword>
<comment type="similarity">
    <text evidence="3 9">Belongs to the COA3 family.</text>
</comment>
<evidence type="ECO:0000256" key="7">
    <source>
        <dbReference type="ARBA" id="ARBA00023128"/>
    </source>
</evidence>
<evidence type="ECO:0000313" key="12">
    <source>
        <dbReference type="EMBL" id="OSD04577.1"/>
    </source>
</evidence>
<dbReference type="PANTHER" id="PTHR15642">
    <property type="entry name" value="CYTOCHROME C OXIDASE ASSEMBLY FACTOR 3, MITOCHONDRIAL"/>
    <property type="match status" value="1"/>
</dbReference>
<dbReference type="Pfam" id="PF09813">
    <property type="entry name" value="Coa3_cc"/>
    <property type="match status" value="1"/>
</dbReference>
<gene>
    <name evidence="12" type="ORF">PYCCODRAFT_1386752</name>
</gene>
<keyword evidence="13" id="KW-1185">Reference proteome</keyword>
<feature type="region of interest" description="Disordered" evidence="10">
    <location>
        <begin position="80"/>
        <end position="135"/>
    </location>
</feature>
<evidence type="ECO:0000256" key="10">
    <source>
        <dbReference type="SAM" id="MobiDB-lite"/>
    </source>
</evidence>
<dbReference type="GO" id="GO:0033617">
    <property type="term" value="P:mitochondrial respiratory chain complex IV assembly"/>
    <property type="evidence" value="ECO:0007669"/>
    <property type="project" value="UniProtKB-UniRule"/>
</dbReference>
<evidence type="ECO:0000256" key="9">
    <source>
        <dbReference type="RuleBase" id="RU367056"/>
    </source>
</evidence>
<protein>
    <recommendedName>
        <fullName evidence="9">Cytochrome c oxidase assembly factor 3</fullName>
    </recommendedName>
</protein>
<evidence type="ECO:0000256" key="6">
    <source>
        <dbReference type="ARBA" id="ARBA00022989"/>
    </source>
</evidence>
<evidence type="ECO:0000256" key="2">
    <source>
        <dbReference type="ARBA" id="ARBA00004304"/>
    </source>
</evidence>
<dbReference type="InterPro" id="IPR018628">
    <property type="entry name" value="Coa3_CC"/>
</dbReference>
<evidence type="ECO:0000256" key="8">
    <source>
        <dbReference type="ARBA" id="ARBA00023136"/>
    </source>
</evidence>
<comment type="function">
    <text evidence="1 9">Required for assembly of cytochrome c oxidase (complex IV).</text>
</comment>
<keyword evidence="5 9" id="KW-0812">Transmembrane</keyword>
<dbReference type="EMBL" id="KZ084096">
    <property type="protein sequence ID" value="OSD04577.1"/>
    <property type="molecule type" value="Genomic_DNA"/>
</dbReference>
<dbReference type="AlphaFoldDB" id="A0A1Y2IU20"/>
<keyword evidence="9" id="KW-0999">Mitochondrion inner membrane</keyword>